<dbReference type="Gene3D" id="3.30.30.30">
    <property type="match status" value="1"/>
</dbReference>
<keyword evidence="2 5" id="KW-0547">Nucleotide-binding</keyword>
<dbReference type="CDD" id="cd10233">
    <property type="entry name" value="ASKHA_NBD_HSP70_HSPA1"/>
    <property type="match status" value="1"/>
</dbReference>
<dbReference type="PANTHER" id="PTHR19375">
    <property type="entry name" value="HEAT SHOCK PROTEIN 70KDA"/>
    <property type="match status" value="1"/>
</dbReference>
<dbReference type="FunFam" id="2.60.34.10:FF:000002">
    <property type="entry name" value="Heat shock 70 kDa"/>
    <property type="match status" value="1"/>
</dbReference>
<dbReference type="PROSITE" id="PS00329">
    <property type="entry name" value="HSP70_2"/>
    <property type="match status" value="1"/>
</dbReference>
<dbReference type="Gene3D" id="2.60.34.10">
    <property type="entry name" value="Substrate Binding Domain Of DNAk, Chain A, domain 1"/>
    <property type="match status" value="1"/>
</dbReference>
<dbReference type="InterPro" id="IPR013126">
    <property type="entry name" value="Hsp_70_fam"/>
</dbReference>
<feature type="compositionally biased region" description="Gly residues" evidence="6">
    <location>
        <begin position="619"/>
        <end position="640"/>
    </location>
</feature>
<evidence type="ECO:0000256" key="6">
    <source>
        <dbReference type="SAM" id="MobiDB-lite"/>
    </source>
</evidence>
<dbReference type="SUPFAM" id="SSF100934">
    <property type="entry name" value="Heat shock protein 70kD (HSP70), C-terminal subdomain"/>
    <property type="match status" value="1"/>
</dbReference>
<keyword evidence="8" id="KW-1185">Reference proteome</keyword>
<dbReference type="InterPro" id="IPR018181">
    <property type="entry name" value="Heat_shock_70_CS"/>
</dbReference>
<reference evidence="7" key="2">
    <citation type="submission" date="2025-08" db="UniProtKB">
        <authorList>
            <consortium name="Ensembl"/>
        </authorList>
    </citation>
    <scope>IDENTIFICATION</scope>
</reference>
<accession>A0A4W5R251</accession>
<protein>
    <submittedName>
        <fullName evidence="7">Heat shock protein family A (Hsp70) member 8</fullName>
    </submittedName>
</protein>
<proteinExistence type="inferred from homology"/>
<dbReference type="NCBIfam" id="NF001413">
    <property type="entry name" value="PRK00290.1"/>
    <property type="match status" value="1"/>
</dbReference>
<dbReference type="Gene3D" id="1.20.1270.10">
    <property type="match status" value="1"/>
</dbReference>
<dbReference type="Gene3D" id="3.90.640.10">
    <property type="entry name" value="Actin, Chain A, domain 4"/>
    <property type="match status" value="1"/>
</dbReference>
<dbReference type="SUPFAM" id="SSF53067">
    <property type="entry name" value="Actin-like ATPase domain"/>
    <property type="match status" value="2"/>
</dbReference>
<dbReference type="GO" id="GO:0140662">
    <property type="term" value="F:ATP-dependent protein folding chaperone"/>
    <property type="evidence" value="ECO:0007669"/>
    <property type="project" value="InterPro"/>
</dbReference>
<feature type="region of interest" description="Disordered" evidence="6">
    <location>
        <begin position="619"/>
        <end position="648"/>
    </location>
</feature>
<dbReference type="FunFam" id="3.30.420.40:FF:000026">
    <property type="entry name" value="Heat shock protein 70"/>
    <property type="match status" value="1"/>
</dbReference>
<name>A0A4W5R251_9TELE</name>
<dbReference type="FunFam" id="3.90.640.10:FF:000134">
    <property type="entry name" value="Heat shock cognate 71 kDa protein"/>
    <property type="match status" value="1"/>
</dbReference>
<dbReference type="InterPro" id="IPR043129">
    <property type="entry name" value="ATPase_NBD"/>
</dbReference>
<dbReference type="GeneTree" id="ENSGT00950000183206"/>
<evidence type="ECO:0000313" key="7">
    <source>
        <dbReference type="Ensembl" id="ENSHHUP00000082697.1"/>
    </source>
</evidence>
<dbReference type="Ensembl" id="ENSHHUT00000085308.1">
    <property type="protein sequence ID" value="ENSHHUP00000082697.1"/>
    <property type="gene ID" value="ENSHHUG00000044287.1"/>
</dbReference>
<reference evidence="8" key="1">
    <citation type="submission" date="2018-06" db="EMBL/GenBank/DDBJ databases">
        <title>Genome assembly of Danube salmon.</title>
        <authorList>
            <person name="Macqueen D.J."/>
            <person name="Gundappa M.K."/>
        </authorList>
    </citation>
    <scope>NUCLEOTIDE SEQUENCE [LARGE SCALE GENOMIC DNA]</scope>
</reference>
<comment type="similarity">
    <text evidence="1 5">Belongs to the heat shock protein 70 family.</text>
</comment>
<dbReference type="FunFam" id="3.30.420.40:FF:000172">
    <property type="entry name" value="Heat shock 70 kDa protein"/>
    <property type="match status" value="1"/>
</dbReference>
<reference evidence="7" key="3">
    <citation type="submission" date="2025-09" db="UniProtKB">
        <authorList>
            <consortium name="Ensembl"/>
        </authorList>
    </citation>
    <scope>IDENTIFICATION</scope>
</reference>
<evidence type="ECO:0000256" key="2">
    <source>
        <dbReference type="ARBA" id="ARBA00022741"/>
    </source>
</evidence>
<keyword evidence="3 5" id="KW-0067">ATP-binding</keyword>
<evidence type="ECO:0000256" key="5">
    <source>
        <dbReference type="RuleBase" id="RU003322"/>
    </source>
</evidence>
<evidence type="ECO:0000256" key="1">
    <source>
        <dbReference type="ARBA" id="ARBA00007381"/>
    </source>
</evidence>
<gene>
    <name evidence="7" type="primary">HSPA8</name>
</gene>
<dbReference type="GO" id="GO:0005524">
    <property type="term" value="F:ATP binding"/>
    <property type="evidence" value="ECO:0007669"/>
    <property type="project" value="UniProtKB-KW"/>
</dbReference>
<dbReference type="SUPFAM" id="SSF100920">
    <property type="entry name" value="Heat shock protein 70kD (HSP70), peptide-binding domain"/>
    <property type="match status" value="1"/>
</dbReference>
<sequence>MYTMSKGPAVGIDLGTTYSCVGVFQHGKVEIIANDQGNRTTPSYVAFTDTERLIGDAAKNQVAMNPTNTVFDAKRLIGRKFDDTVVQADMKHWPFTVINDSTRPKVQVEYKGETKAFYPEEISSMVLVKMKEIAEAYLGKTITNAVVTVPAYFNDSQRQATKDAGTISGLNVLRIINEPTAAAIAYGLDKKVNVGVERNVLIFDLGGGTFDVSILTIEDGIFEVKSTAGDTHLGGEDFDNRMVNHFISEFKRKYKKDISDNKRAVRRLRTACERAKRTLSSSTQASIEIDSLYEGVDFYTSITRARFEELNADLFRGTLDPVEKSLRDAKMDKAQVHDIVLVGGSTRIPKIQKLLQDFFNGKELNKSINPDEAVAYGAAVQAAILSGDKSENVQDLLLLDVTPLSLGIETAGGVMTVLIKRNTTIPTKQTQTFTTYSDNQPGVLIQVYEGERAMTKDNNLLGKFELCGIPPAPRGVPQIEVTFDIDANGIMNVSAADKSTGKENKITITNDKGRLSKEDIERMVQEAEQYKAADDVQRDKVASKNGLESYAFNMKSTVEDEKLKGKLSDEDKQKILDKCNEVISWLDKNQSAEKEEFEHHQKELEKVCNPIITKLYQGAGGMPGGMPGAGGAAPGGGGSSGPTIEEVD</sequence>
<dbReference type="PROSITE" id="PS00297">
    <property type="entry name" value="HSP70_1"/>
    <property type="match status" value="1"/>
</dbReference>
<dbReference type="FunFam" id="1.20.1270.10:FF:000003">
    <property type="entry name" value="heat shock cognate 71 kDa protein-like"/>
    <property type="match status" value="1"/>
</dbReference>
<dbReference type="FunFam" id="3.30.420.40:FF:000028">
    <property type="entry name" value="heat shock 70 kDa protein-like"/>
    <property type="match status" value="1"/>
</dbReference>
<dbReference type="Pfam" id="PF00012">
    <property type="entry name" value="HSP70"/>
    <property type="match status" value="1"/>
</dbReference>
<dbReference type="FunFam" id="3.30.420.40:FF:000135">
    <property type="entry name" value="Heat shock cognate 71 kDa protein"/>
    <property type="match status" value="1"/>
</dbReference>
<evidence type="ECO:0000256" key="3">
    <source>
        <dbReference type="ARBA" id="ARBA00022840"/>
    </source>
</evidence>
<dbReference type="FunFam" id="3.30.30.30:FF:000001">
    <property type="entry name" value="heat shock 70 kDa protein-like"/>
    <property type="match status" value="1"/>
</dbReference>
<dbReference type="AlphaFoldDB" id="A0A4W5R251"/>
<evidence type="ECO:0000313" key="8">
    <source>
        <dbReference type="Proteomes" id="UP000314982"/>
    </source>
</evidence>
<dbReference type="Proteomes" id="UP000314982">
    <property type="component" value="Unassembled WGS sequence"/>
</dbReference>
<evidence type="ECO:0000256" key="4">
    <source>
        <dbReference type="ARBA" id="ARBA00023016"/>
    </source>
</evidence>
<dbReference type="PRINTS" id="PR00301">
    <property type="entry name" value="HEATSHOCK70"/>
</dbReference>
<dbReference type="Gene3D" id="3.30.420.40">
    <property type="match status" value="2"/>
</dbReference>
<dbReference type="InterPro" id="IPR029047">
    <property type="entry name" value="HSP70_peptide-bd_sf"/>
</dbReference>
<keyword evidence="4" id="KW-0346">Stress response</keyword>
<dbReference type="PROSITE" id="PS01036">
    <property type="entry name" value="HSP70_3"/>
    <property type="match status" value="1"/>
</dbReference>
<dbReference type="InterPro" id="IPR029048">
    <property type="entry name" value="HSP70_C_sf"/>
</dbReference>
<organism evidence="7 8">
    <name type="scientific">Hucho hucho</name>
    <name type="common">huchen</name>
    <dbReference type="NCBI Taxonomy" id="62062"/>
    <lineage>
        <taxon>Eukaryota</taxon>
        <taxon>Metazoa</taxon>
        <taxon>Chordata</taxon>
        <taxon>Craniata</taxon>
        <taxon>Vertebrata</taxon>
        <taxon>Euteleostomi</taxon>
        <taxon>Actinopterygii</taxon>
        <taxon>Neopterygii</taxon>
        <taxon>Teleostei</taxon>
        <taxon>Protacanthopterygii</taxon>
        <taxon>Salmoniformes</taxon>
        <taxon>Salmonidae</taxon>
        <taxon>Salmoninae</taxon>
        <taxon>Hucho</taxon>
    </lineage>
</organism>